<evidence type="ECO:0000313" key="3">
    <source>
        <dbReference type="Proteomes" id="UP001066276"/>
    </source>
</evidence>
<keyword evidence="3" id="KW-1185">Reference proteome</keyword>
<dbReference type="AlphaFoldDB" id="A0AAV7PMH5"/>
<name>A0AAV7PMH5_PLEWA</name>
<feature type="compositionally biased region" description="Basic and acidic residues" evidence="1">
    <location>
        <begin position="56"/>
        <end position="76"/>
    </location>
</feature>
<accession>A0AAV7PMH5</accession>
<feature type="compositionally biased region" description="Basic and acidic residues" evidence="1">
    <location>
        <begin position="28"/>
        <end position="43"/>
    </location>
</feature>
<sequence>MEGIACAAIGAPPAPYSTVQVPLGLLCHGREGGRPNRALERTPRPRSAPDLTAAAHHPEGDQQQDRGSRKNSRTWDRGAGLEARDTGEGLIKGGGLVNPSGC</sequence>
<evidence type="ECO:0000313" key="2">
    <source>
        <dbReference type="EMBL" id="KAJ1129471.1"/>
    </source>
</evidence>
<organism evidence="2 3">
    <name type="scientific">Pleurodeles waltl</name>
    <name type="common">Iberian ribbed newt</name>
    <dbReference type="NCBI Taxonomy" id="8319"/>
    <lineage>
        <taxon>Eukaryota</taxon>
        <taxon>Metazoa</taxon>
        <taxon>Chordata</taxon>
        <taxon>Craniata</taxon>
        <taxon>Vertebrata</taxon>
        <taxon>Euteleostomi</taxon>
        <taxon>Amphibia</taxon>
        <taxon>Batrachia</taxon>
        <taxon>Caudata</taxon>
        <taxon>Salamandroidea</taxon>
        <taxon>Salamandridae</taxon>
        <taxon>Pleurodelinae</taxon>
        <taxon>Pleurodeles</taxon>
    </lineage>
</organism>
<evidence type="ECO:0000256" key="1">
    <source>
        <dbReference type="SAM" id="MobiDB-lite"/>
    </source>
</evidence>
<protein>
    <submittedName>
        <fullName evidence="2">Uncharacterized protein</fullName>
    </submittedName>
</protein>
<proteinExistence type="predicted"/>
<dbReference type="Proteomes" id="UP001066276">
    <property type="component" value="Chromosome 7"/>
</dbReference>
<comment type="caution">
    <text evidence="2">The sequence shown here is derived from an EMBL/GenBank/DDBJ whole genome shotgun (WGS) entry which is preliminary data.</text>
</comment>
<reference evidence="2" key="1">
    <citation type="journal article" date="2022" name="bioRxiv">
        <title>Sequencing and chromosome-scale assembly of the giantPleurodeles waltlgenome.</title>
        <authorList>
            <person name="Brown T."/>
            <person name="Elewa A."/>
            <person name="Iarovenko S."/>
            <person name="Subramanian E."/>
            <person name="Araus A.J."/>
            <person name="Petzold A."/>
            <person name="Susuki M."/>
            <person name="Suzuki K.-i.T."/>
            <person name="Hayashi T."/>
            <person name="Toyoda A."/>
            <person name="Oliveira C."/>
            <person name="Osipova E."/>
            <person name="Leigh N.D."/>
            <person name="Simon A."/>
            <person name="Yun M.H."/>
        </authorList>
    </citation>
    <scope>NUCLEOTIDE SEQUENCE</scope>
    <source>
        <strain evidence="2">20211129_DDA</strain>
        <tissue evidence="2">Liver</tissue>
    </source>
</reference>
<dbReference type="EMBL" id="JANPWB010000011">
    <property type="protein sequence ID" value="KAJ1129471.1"/>
    <property type="molecule type" value="Genomic_DNA"/>
</dbReference>
<feature type="region of interest" description="Disordered" evidence="1">
    <location>
        <begin position="28"/>
        <end position="102"/>
    </location>
</feature>
<gene>
    <name evidence="2" type="ORF">NDU88_007839</name>
</gene>